<feature type="binding site" evidence="5">
    <location>
        <position position="38"/>
    </location>
    <ligand>
        <name>Mg(2+)</name>
        <dbReference type="ChEBI" id="CHEBI:18420"/>
        <label>1</label>
    </ligand>
</feature>
<evidence type="ECO:0000256" key="4">
    <source>
        <dbReference type="ARBA" id="ARBA00022842"/>
    </source>
</evidence>
<dbReference type="AlphaFoldDB" id="A0A8T1R835"/>
<keyword evidence="3" id="KW-0378">Hydrolase</keyword>
<dbReference type="Pfam" id="PF03372">
    <property type="entry name" value="Exo_endo_phos"/>
    <property type="match status" value="1"/>
</dbReference>
<organism evidence="7 8">
    <name type="scientific">Carya illinoinensis</name>
    <name type="common">Pecan</name>
    <dbReference type="NCBI Taxonomy" id="32201"/>
    <lineage>
        <taxon>Eukaryota</taxon>
        <taxon>Viridiplantae</taxon>
        <taxon>Streptophyta</taxon>
        <taxon>Embryophyta</taxon>
        <taxon>Tracheophyta</taxon>
        <taxon>Spermatophyta</taxon>
        <taxon>Magnoliopsida</taxon>
        <taxon>eudicotyledons</taxon>
        <taxon>Gunneridae</taxon>
        <taxon>Pentapetalae</taxon>
        <taxon>rosids</taxon>
        <taxon>fabids</taxon>
        <taxon>Fagales</taxon>
        <taxon>Juglandaceae</taxon>
        <taxon>Carya</taxon>
    </lineage>
</organism>
<dbReference type="InterPro" id="IPR036691">
    <property type="entry name" value="Endo/exonu/phosph_ase_sf"/>
</dbReference>
<dbReference type="GO" id="GO:0046872">
    <property type="term" value="F:metal ion binding"/>
    <property type="evidence" value="ECO:0007669"/>
    <property type="project" value="UniProtKB-KW"/>
</dbReference>
<keyword evidence="5" id="KW-0464">Manganese</keyword>
<dbReference type="OrthoDB" id="498125at2759"/>
<evidence type="ECO:0000256" key="5">
    <source>
        <dbReference type="PIRSR" id="PIRSR604808-2"/>
    </source>
</evidence>
<dbReference type="InterPro" id="IPR004808">
    <property type="entry name" value="AP_endonuc_1"/>
</dbReference>
<dbReference type="EMBL" id="CM031811">
    <property type="protein sequence ID" value="KAG6662301.1"/>
    <property type="molecule type" value="Genomic_DNA"/>
</dbReference>
<dbReference type="GO" id="GO:0006284">
    <property type="term" value="P:base-excision repair"/>
    <property type="evidence" value="ECO:0007669"/>
    <property type="project" value="TreeGrafter"/>
</dbReference>
<sequence length="168" mass="19567">MKPKILSWNVRGINDVNKRLHIRSLLRSWKVDIVCLQETTLCGIDRYIIRSLWDLSFVGWCYLASSEASGGVLVMWNKRVVEMVEDCIGLFSIAVTFKNIEDGWMWALAGVYRPDVDRERSYLWEEFAGLYSSWNLPWVFVEILILFSSLVKGRGLLGRQVQWKPFLS</sequence>
<dbReference type="InterPro" id="IPR005135">
    <property type="entry name" value="Endo/exonuclease/phosphatase"/>
</dbReference>
<dbReference type="Gene3D" id="3.60.10.10">
    <property type="entry name" value="Endonuclease/exonuclease/phosphatase"/>
    <property type="match status" value="1"/>
</dbReference>
<dbReference type="GO" id="GO:0008311">
    <property type="term" value="F:double-stranded DNA 3'-5' DNA exonuclease activity"/>
    <property type="evidence" value="ECO:0007669"/>
    <property type="project" value="TreeGrafter"/>
</dbReference>
<dbReference type="PANTHER" id="PTHR22748">
    <property type="entry name" value="AP ENDONUCLEASE"/>
    <property type="match status" value="1"/>
</dbReference>
<evidence type="ECO:0000256" key="2">
    <source>
        <dbReference type="ARBA" id="ARBA00022723"/>
    </source>
</evidence>
<keyword evidence="2 5" id="KW-0479">Metal-binding</keyword>
<dbReference type="Proteomes" id="UP000811609">
    <property type="component" value="Chromosome 3"/>
</dbReference>
<reference evidence="7" key="1">
    <citation type="submission" date="2020-12" db="EMBL/GenBank/DDBJ databases">
        <title>WGS assembly of Carya illinoinensis cv. Pawnee.</title>
        <authorList>
            <person name="Platts A."/>
            <person name="Shu S."/>
            <person name="Wright S."/>
            <person name="Barry K."/>
            <person name="Edger P."/>
            <person name="Pires J.C."/>
            <person name="Schmutz J."/>
        </authorList>
    </citation>
    <scope>NUCLEOTIDE SEQUENCE</scope>
    <source>
        <tissue evidence="7">Leaf</tissue>
    </source>
</reference>
<keyword evidence="4 5" id="KW-0460">Magnesium</keyword>
<accession>A0A8T1R835</accession>
<feature type="domain" description="Endonuclease/exonuclease/phosphatase" evidence="6">
    <location>
        <begin position="6"/>
        <end position="111"/>
    </location>
</feature>
<dbReference type="GO" id="GO:0003906">
    <property type="term" value="F:DNA-(apurinic or apyrimidinic site) endonuclease activity"/>
    <property type="evidence" value="ECO:0007669"/>
    <property type="project" value="TreeGrafter"/>
</dbReference>
<evidence type="ECO:0000256" key="1">
    <source>
        <dbReference type="ARBA" id="ARBA00007092"/>
    </source>
</evidence>
<comment type="cofactor">
    <cofactor evidence="5">
        <name>Mg(2+)</name>
        <dbReference type="ChEBI" id="CHEBI:18420"/>
    </cofactor>
    <cofactor evidence="5">
        <name>Mn(2+)</name>
        <dbReference type="ChEBI" id="CHEBI:29035"/>
    </cofactor>
    <text evidence="5">Probably binds two magnesium or manganese ions per subunit.</text>
</comment>
<protein>
    <recommendedName>
        <fullName evidence="6">Endonuclease/exonuclease/phosphatase domain-containing protein</fullName>
    </recommendedName>
</protein>
<dbReference type="GO" id="GO:0008081">
    <property type="term" value="F:phosphoric diester hydrolase activity"/>
    <property type="evidence" value="ECO:0007669"/>
    <property type="project" value="TreeGrafter"/>
</dbReference>
<dbReference type="SUPFAM" id="SSF56219">
    <property type="entry name" value="DNase I-like"/>
    <property type="match status" value="1"/>
</dbReference>
<comment type="similarity">
    <text evidence="1">Belongs to the DNA repair enzymes AP/ExoA family.</text>
</comment>
<name>A0A8T1R835_CARIL</name>
<dbReference type="PANTHER" id="PTHR22748:SF19">
    <property type="entry name" value="ENDONUCLEASE_EXONUCLEASE_PHOSPHATASE DOMAIN-CONTAINING PROTEIN"/>
    <property type="match status" value="1"/>
</dbReference>
<evidence type="ECO:0000313" key="8">
    <source>
        <dbReference type="Proteomes" id="UP000811609"/>
    </source>
</evidence>
<proteinExistence type="inferred from homology"/>
<gene>
    <name evidence="7" type="ORF">CIPAW_03G233400</name>
</gene>
<comment type="caution">
    <text evidence="7">The sequence shown here is derived from an EMBL/GenBank/DDBJ whole genome shotgun (WGS) entry which is preliminary data.</text>
</comment>
<evidence type="ECO:0000313" key="7">
    <source>
        <dbReference type="EMBL" id="KAG6662301.1"/>
    </source>
</evidence>
<keyword evidence="8" id="KW-1185">Reference proteome</keyword>
<evidence type="ECO:0000256" key="3">
    <source>
        <dbReference type="ARBA" id="ARBA00022801"/>
    </source>
</evidence>
<dbReference type="GO" id="GO:0005634">
    <property type="term" value="C:nucleus"/>
    <property type="evidence" value="ECO:0007669"/>
    <property type="project" value="TreeGrafter"/>
</dbReference>
<evidence type="ECO:0000259" key="6">
    <source>
        <dbReference type="Pfam" id="PF03372"/>
    </source>
</evidence>
<feature type="binding site" evidence="5">
    <location>
        <position position="9"/>
    </location>
    <ligand>
        <name>Mg(2+)</name>
        <dbReference type="ChEBI" id="CHEBI:18420"/>
        <label>1</label>
    </ligand>
</feature>